<reference evidence="3 4" key="1">
    <citation type="submission" date="2015-10" db="EMBL/GenBank/DDBJ databases">
        <title>Metagenome-Assembled Genomes uncover a global brackish microbiome.</title>
        <authorList>
            <person name="Hugerth L.W."/>
            <person name="Larsson J."/>
            <person name="Alneberg J."/>
            <person name="Lindh M.V."/>
            <person name="Legrand C."/>
            <person name="Pinhassi J."/>
            <person name="Andersson A.F."/>
        </authorList>
    </citation>
    <scope>NUCLEOTIDE SEQUENCE [LARGE SCALE GENOMIC DNA]</scope>
    <source>
        <strain evidence="3">BACL1 MAG-120820-bin45</strain>
    </source>
</reference>
<dbReference type="PANTHER" id="PTHR46580">
    <property type="entry name" value="SENSOR KINASE-RELATED"/>
    <property type="match status" value="1"/>
</dbReference>
<keyword evidence="1 2" id="KW-0732">Signal</keyword>
<dbReference type="InterPro" id="IPR028994">
    <property type="entry name" value="Integrin_alpha_N"/>
</dbReference>
<dbReference type="PANTHER" id="PTHR46580:SF4">
    <property type="entry name" value="ATP_GTP-BINDING PROTEIN"/>
    <property type="match status" value="1"/>
</dbReference>
<comment type="caution">
    <text evidence="3">The sequence shown here is derived from an EMBL/GenBank/DDBJ whole genome shotgun (WGS) entry which is preliminary data.</text>
</comment>
<evidence type="ECO:0000256" key="1">
    <source>
        <dbReference type="ARBA" id="ARBA00022729"/>
    </source>
</evidence>
<dbReference type="PROSITE" id="PS51257">
    <property type="entry name" value="PROKAR_LIPOPROTEIN"/>
    <property type="match status" value="1"/>
</dbReference>
<dbReference type="EMBL" id="LICS01000021">
    <property type="protein sequence ID" value="KRO95656.1"/>
    <property type="molecule type" value="Genomic_DNA"/>
</dbReference>
<evidence type="ECO:0000313" key="4">
    <source>
        <dbReference type="Proteomes" id="UP000051027"/>
    </source>
</evidence>
<gene>
    <name evidence="3" type="ORF">ABS10_07660</name>
</gene>
<dbReference type="Proteomes" id="UP000051027">
    <property type="component" value="Unassembled WGS sequence"/>
</dbReference>
<feature type="chain" id="PRO_5006425242" evidence="2">
    <location>
        <begin position="22"/>
        <end position="668"/>
    </location>
</feature>
<name>A0A0R2U999_9GAMM</name>
<dbReference type="SUPFAM" id="SSF69318">
    <property type="entry name" value="Integrin alpha N-terminal domain"/>
    <property type="match status" value="1"/>
</dbReference>
<dbReference type="Pfam" id="PF01839">
    <property type="entry name" value="FG-GAP"/>
    <property type="match status" value="1"/>
</dbReference>
<feature type="signal peptide" evidence="2">
    <location>
        <begin position="1"/>
        <end position="21"/>
    </location>
</feature>
<evidence type="ECO:0000256" key="2">
    <source>
        <dbReference type="SAM" id="SignalP"/>
    </source>
</evidence>
<dbReference type="STRING" id="1655612.ABS10_07660"/>
<proteinExistence type="predicted"/>
<dbReference type="AlphaFoldDB" id="A0A0R2U999"/>
<accession>A0A0R2U999</accession>
<organism evidence="3 4">
    <name type="scientific">SAR86 cluster bacterium BACL1 MAG-120820-bin45</name>
    <dbReference type="NCBI Taxonomy" id="1655612"/>
    <lineage>
        <taxon>Bacteria</taxon>
        <taxon>Pseudomonadati</taxon>
        <taxon>Pseudomonadota</taxon>
        <taxon>Gammaproteobacteria</taxon>
        <taxon>SAR86 cluster</taxon>
    </lineage>
</organism>
<protein>
    <submittedName>
        <fullName evidence="3">Uncharacterized protein</fullName>
    </submittedName>
</protein>
<dbReference type="InterPro" id="IPR013517">
    <property type="entry name" value="FG-GAP"/>
</dbReference>
<evidence type="ECO:0000313" key="3">
    <source>
        <dbReference type="EMBL" id="KRO95656.1"/>
    </source>
</evidence>
<dbReference type="Gene3D" id="2.130.10.130">
    <property type="entry name" value="Integrin alpha, N-terminal"/>
    <property type="match status" value="2"/>
</dbReference>
<sequence>MNKKYSCVSLICISMALLSCGGGGGGSSTPAAPVPAGPTVTPLNFSYTGPDSLKDYESFSITVTPTNLQSGETVVMTLDEESKEALFTTITGTTLQGRAPFTYTSSTLSLPLKLTSSNSRSVTKNITIPVTYSASDTATTLSLAFSPSEERANSLQTNNYATWDIFPWVRSETKKVPAGTYCYPTPDNCQATNGESPPGFIPGEIMAGDFDGDGDQDVMFLADIGDRVFKSLGTDADKSYWSTIHILWNDGQGRLSEDLTKYESGSAPRLPAPYRVEIADFNKDGIDDAMIASFGVPILRDDKTNFWKAYPHLLLLSSNGIHKEIQVLQNEAALIKDTPQATDVIFAHDIGAGDIDGDGDIDVMMNAVLYFNDGAGNFDVVNINQTTIQEPWGPAIKKVAATHAHASAIGDFNNDGIDDLSIFWSNLRTSENPADQGYYGAPDWSNVLLGPVNPSDPVYLDSPKWKTLPAPFYGPLNANYNDAASGDLDGDGFDDLVVGSTRKTPYYAGRHVQILMSAGDGTFTDETITRFEVQPRAQLDPTLGAGVTGIGEGVIVLRDIDLDGDLDLVDTTAIFGGSGFEIYPRVTLALNDGTGIFTEVPEDFFPTPMDFSYFDGYSAMGTNGPPVMQRSGVIDLDGNGWLDFVSHIHGNFGNDSSVVSTQSFISKK</sequence>
<dbReference type="Pfam" id="PF13517">
    <property type="entry name" value="FG-GAP_3"/>
    <property type="match status" value="1"/>
</dbReference>